<keyword evidence="7" id="KW-0235">DNA replication</keyword>
<evidence type="ECO:0000256" key="4">
    <source>
        <dbReference type="ARBA" id="ARBA00022722"/>
    </source>
</evidence>
<evidence type="ECO:0000313" key="10">
    <source>
        <dbReference type="EMBL" id="QXM06531.1"/>
    </source>
</evidence>
<dbReference type="PANTHER" id="PTHR30337:SF0">
    <property type="entry name" value="NUCLEASE SBCCD SUBUNIT D"/>
    <property type="match status" value="1"/>
</dbReference>
<dbReference type="InterPro" id="IPR050535">
    <property type="entry name" value="DNA_Repair-Maintenance_Comp"/>
</dbReference>
<dbReference type="InterPro" id="IPR004843">
    <property type="entry name" value="Calcineurin-like_PHP"/>
</dbReference>
<accession>A0ABX8RHW6</accession>
<dbReference type="EMBL" id="CP078093">
    <property type="protein sequence ID" value="QXM06531.1"/>
    <property type="molecule type" value="Genomic_DNA"/>
</dbReference>
<name>A0ABX8RHW6_9CLOT</name>
<evidence type="ECO:0000256" key="2">
    <source>
        <dbReference type="ARBA" id="ARBA00011322"/>
    </source>
</evidence>
<keyword evidence="6 7" id="KW-0269">Exonuclease</keyword>
<comment type="function">
    <text evidence="7">SbcCD cleaves DNA hairpin structures. These structures can inhibit DNA replication and are intermediates in certain DNA recombination reactions. The complex acts as a 3'-&gt;5' double strand exonuclease that can open hairpins. It also has a 5' single-strand endonuclease activity.</text>
</comment>
<gene>
    <name evidence="7" type="primary">sbcD</name>
    <name evidence="10" type="ORF">KVH43_01925</name>
</gene>
<keyword evidence="4 7" id="KW-0540">Nuclease</keyword>
<proteinExistence type="inferred from homology"/>
<feature type="domain" description="Nuclease SbcCD subunit D C-terminal" evidence="9">
    <location>
        <begin position="266"/>
        <end position="355"/>
    </location>
</feature>
<evidence type="ECO:0000259" key="8">
    <source>
        <dbReference type="Pfam" id="PF00149"/>
    </source>
</evidence>
<evidence type="ECO:0000256" key="1">
    <source>
        <dbReference type="ARBA" id="ARBA00010555"/>
    </source>
</evidence>
<dbReference type="InterPro" id="IPR026843">
    <property type="entry name" value="SbcD_C"/>
</dbReference>
<evidence type="ECO:0000313" key="11">
    <source>
        <dbReference type="Proteomes" id="UP000886818"/>
    </source>
</evidence>
<dbReference type="NCBIfam" id="TIGR00619">
    <property type="entry name" value="sbcd"/>
    <property type="match status" value="1"/>
</dbReference>
<keyword evidence="7" id="KW-0255">Endonuclease</keyword>
<keyword evidence="7" id="KW-0233">DNA recombination</keyword>
<dbReference type="RefSeq" id="WP_218283227.1">
    <property type="nucleotide sequence ID" value="NZ_CP078093.1"/>
</dbReference>
<protein>
    <recommendedName>
        <fullName evidence="3 7">Nuclease SbcCD subunit D</fullName>
    </recommendedName>
</protein>
<dbReference type="CDD" id="cd00840">
    <property type="entry name" value="MPP_Mre11_N"/>
    <property type="match status" value="1"/>
</dbReference>
<keyword evidence="11" id="KW-1185">Reference proteome</keyword>
<dbReference type="PANTHER" id="PTHR30337">
    <property type="entry name" value="COMPONENT OF ATP-DEPENDENT DSDNA EXONUCLEASE"/>
    <property type="match status" value="1"/>
</dbReference>
<evidence type="ECO:0000256" key="3">
    <source>
        <dbReference type="ARBA" id="ARBA00013365"/>
    </source>
</evidence>
<dbReference type="InterPro" id="IPR041796">
    <property type="entry name" value="Mre11_N"/>
</dbReference>
<dbReference type="Proteomes" id="UP000886818">
    <property type="component" value="Chromosome"/>
</dbReference>
<dbReference type="InterPro" id="IPR004593">
    <property type="entry name" value="SbcD"/>
</dbReference>
<evidence type="ECO:0000259" key="9">
    <source>
        <dbReference type="Pfam" id="PF12320"/>
    </source>
</evidence>
<dbReference type="Pfam" id="PF00149">
    <property type="entry name" value="Metallophos"/>
    <property type="match status" value="1"/>
</dbReference>
<comment type="similarity">
    <text evidence="1 7">Belongs to the SbcD family.</text>
</comment>
<keyword evidence="5 7" id="KW-0378">Hydrolase</keyword>
<feature type="domain" description="Calcineurin-like phosphoesterase" evidence="8">
    <location>
        <begin position="1"/>
        <end position="218"/>
    </location>
</feature>
<evidence type="ECO:0000256" key="5">
    <source>
        <dbReference type="ARBA" id="ARBA00022801"/>
    </source>
</evidence>
<sequence>MKILHTSDWHLGRILHGIHLTDDQAYILDQFVAFVKDYRPDVILVAGDIFDRAVPPIEAVNLLDEVVSKILIDFNIPMIMIAGNHDSPDRLEFGSRLMEGRGLSISGKLFTPMKPIVLYDKYGPVNFYSVPFAEPAVVRDKLSDDTIHVHDTAMCKLIEYIKHGMDKNVRNVLIGHAFVAGGEESESERPLSVGGSSVVNSSYFKDFDYVALGHLHRPQRIGSESIRYSGSLMKYSFSEANQKKGICFIEMDKTGDVLVEEIELKPKRDLRCIEGYLNELLDEAKYDQNKDDYLCVTLKDEGALLDPMGKLRKVYPNVLHIERHQLVSSGNLVRADRDFKKMSEVDLFASFYSQVADREFTDEYKKVFEEILKSFYKNREGGVKDEAS</sequence>
<evidence type="ECO:0000256" key="7">
    <source>
        <dbReference type="RuleBase" id="RU363069"/>
    </source>
</evidence>
<evidence type="ECO:0000256" key="6">
    <source>
        <dbReference type="ARBA" id="ARBA00022839"/>
    </source>
</evidence>
<dbReference type="GO" id="GO:0004527">
    <property type="term" value="F:exonuclease activity"/>
    <property type="evidence" value="ECO:0007669"/>
    <property type="project" value="UniProtKB-KW"/>
</dbReference>
<organism evidence="10 11">
    <name type="scientific">Crassaminicella indica</name>
    <dbReference type="NCBI Taxonomy" id="2855394"/>
    <lineage>
        <taxon>Bacteria</taxon>
        <taxon>Bacillati</taxon>
        <taxon>Bacillota</taxon>
        <taxon>Clostridia</taxon>
        <taxon>Eubacteriales</taxon>
        <taxon>Clostridiaceae</taxon>
        <taxon>Crassaminicella</taxon>
    </lineage>
</organism>
<dbReference type="Pfam" id="PF12320">
    <property type="entry name" value="SbcD_C"/>
    <property type="match status" value="1"/>
</dbReference>
<reference evidence="10" key="1">
    <citation type="submission" date="2021-07" db="EMBL/GenBank/DDBJ databases">
        <title>Complete genome sequence of Crassaminicella sp. 143-21, isolated from a deep-sea hydrothermal vent.</title>
        <authorList>
            <person name="Li X."/>
        </authorList>
    </citation>
    <scope>NUCLEOTIDE SEQUENCE</scope>
    <source>
        <strain evidence="10">143-21</strain>
    </source>
</reference>
<comment type="subunit">
    <text evidence="2 7">Heterodimer of SbcC and SbcD.</text>
</comment>